<keyword evidence="8" id="KW-0560">Oxidoreductase</keyword>
<keyword evidence="4" id="KW-0479">Metal-binding</keyword>
<keyword evidence="3 13" id="KW-0444">Lipid biosynthesis</keyword>
<dbReference type="PRINTS" id="PR00468">
    <property type="entry name" value="PLTLPOXGNASE"/>
</dbReference>
<comment type="caution">
    <text evidence="12">Lacks conserved residue(s) required for the propagation of feature annotation.</text>
</comment>
<comment type="function">
    <text evidence="13">Plant lipoxygenase may be involved in a number of diverse aspects of plant physiology including growth and development, pest resistance, and senescence or responses to wounding.</text>
</comment>
<keyword evidence="10" id="KW-0443">Lipid metabolism</keyword>
<comment type="cofactor">
    <cofactor evidence="1">
        <name>Fe cation</name>
        <dbReference type="ChEBI" id="CHEBI:24875"/>
    </cofactor>
</comment>
<feature type="domain" description="Lipoxygenase" evidence="15">
    <location>
        <begin position="160"/>
        <end position="854"/>
    </location>
</feature>
<evidence type="ECO:0000259" key="15">
    <source>
        <dbReference type="PROSITE" id="PS51393"/>
    </source>
</evidence>
<dbReference type="Pfam" id="PF01477">
    <property type="entry name" value="PLAT"/>
    <property type="match status" value="1"/>
</dbReference>
<dbReference type="SUPFAM" id="SSF49723">
    <property type="entry name" value="Lipase/lipooxygenase domain (PLAT/LH2 domain)"/>
    <property type="match status" value="1"/>
</dbReference>
<dbReference type="PROSITE" id="PS50095">
    <property type="entry name" value="PLAT"/>
    <property type="match status" value="1"/>
</dbReference>
<comment type="similarity">
    <text evidence="2 13">Belongs to the lipoxygenase family.</text>
</comment>
<keyword evidence="11 13" id="KW-0275">Fatty acid biosynthesis</keyword>
<accession>A0A4Y7ILK1</accession>
<dbReference type="EC" id="1.13.11.-" evidence="13"/>
<dbReference type="InterPro" id="IPR001246">
    <property type="entry name" value="LipOase_plant"/>
</dbReference>
<evidence type="ECO:0000256" key="6">
    <source>
        <dbReference type="ARBA" id="ARBA00022832"/>
    </source>
</evidence>
<dbReference type="GO" id="GO:0034440">
    <property type="term" value="P:lipid oxidation"/>
    <property type="evidence" value="ECO:0007669"/>
    <property type="project" value="InterPro"/>
</dbReference>
<dbReference type="FunFam" id="3.10.450.60:FF:000002">
    <property type="entry name" value="Lipoxygenase"/>
    <property type="match status" value="1"/>
</dbReference>
<dbReference type="Gene3D" id="4.10.372.10">
    <property type="entry name" value="Lipoxygenase-1, Domain 3"/>
    <property type="match status" value="1"/>
</dbReference>
<feature type="domain" description="PLAT" evidence="14">
    <location>
        <begin position="17"/>
        <end position="157"/>
    </location>
</feature>
<dbReference type="InterPro" id="IPR042057">
    <property type="entry name" value="Lipoxy_PLAT/LH2"/>
</dbReference>
<evidence type="ECO:0000256" key="1">
    <source>
        <dbReference type="ARBA" id="ARBA00001962"/>
    </source>
</evidence>
<keyword evidence="9" id="KW-0408">Iron</keyword>
<dbReference type="SMART" id="SM00308">
    <property type="entry name" value="LH2"/>
    <property type="match status" value="1"/>
</dbReference>
<dbReference type="AlphaFoldDB" id="A0A4Y7ILK1"/>
<evidence type="ECO:0000256" key="8">
    <source>
        <dbReference type="ARBA" id="ARBA00023002"/>
    </source>
</evidence>
<protein>
    <recommendedName>
        <fullName evidence="13">Lipoxygenase</fullName>
        <ecNumber evidence="13">1.13.11.-</ecNumber>
    </recommendedName>
</protein>
<keyword evidence="6" id="KW-0276">Fatty acid metabolism</keyword>
<evidence type="ECO:0000256" key="13">
    <source>
        <dbReference type="RuleBase" id="RU003975"/>
    </source>
</evidence>
<dbReference type="STRING" id="3469.A0A4Y7ILK1"/>
<dbReference type="Proteomes" id="UP000316621">
    <property type="component" value="Chromosome 2"/>
</dbReference>
<evidence type="ECO:0000256" key="2">
    <source>
        <dbReference type="ARBA" id="ARBA00009419"/>
    </source>
</evidence>
<evidence type="ECO:0000256" key="9">
    <source>
        <dbReference type="ARBA" id="ARBA00023004"/>
    </source>
</evidence>
<dbReference type="InterPro" id="IPR036392">
    <property type="entry name" value="PLAT/LH2_dom_sf"/>
</dbReference>
<dbReference type="InterPro" id="IPR036226">
    <property type="entry name" value="LipOase_C_sf"/>
</dbReference>
<evidence type="ECO:0000259" key="14">
    <source>
        <dbReference type="PROSITE" id="PS50095"/>
    </source>
</evidence>
<keyword evidence="7" id="KW-0223">Dioxygenase</keyword>
<evidence type="ECO:0000313" key="16">
    <source>
        <dbReference type="EMBL" id="RZC49773.1"/>
    </source>
</evidence>
<evidence type="ECO:0000256" key="4">
    <source>
        <dbReference type="ARBA" id="ARBA00022723"/>
    </source>
</evidence>
<evidence type="ECO:0000256" key="5">
    <source>
        <dbReference type="ARBA" id="ARBA00022767"/>
    </source>
</evidence>
<evidence type="ECO:0000256" key="11">
    <source>
        <dbReference type="ARBA" id="ARBA00023160"/>
    </source>
</evidence>
<dbReference type="GO" id="GO:0006633">
    <property type="term" value="P:fatty acid biosynthetic process"/>
    <property type="evidence" value="ECO:0007669"/>
    <property type="project" value="UniProtKB-KW"/>
</dbReference>
<dbReference type="InterPro" id="IPR020834">
    <property type="entry name" value="LipOase_CS"/>
</dbReference>
<dbReference type="EMBL" id="CM010716">
    <property type="protein sequence ID" value="RZC49773.1"/>
    <property type="molecule type" value="Genomic_DNA"/>
</dbReference>
<evidence type="ECO:0000256" key="10">
    <source>
        <dbReference type="ARBA" id="ARBA00023098"/>
    </source>
</evidence>
<dbReference type="Gene3D" id="2.60.60.20">
    <property type="entry name" value="PLAT/LH2 domain"/>
    <property type="match status" value="1"/>
</dbReference>
<dbReference type="FunFam" id="1.20.245.10:FF:000002">
    <property type="entry name" value="Lipoxygenase"/>
    <property type="match status" value="1"/>
</dbReference>
<keyword evidence="17" id="KW-1185">Reference proteome</keyword>
<comment type="pathway">
    <text evidence="13">Lipid metabolism; oxylipin biosynthesis.</text>
</comment>
<proteinExistence type="inferred from homology"/>
<dbReference type="GO" id="GO:0016702">
    <property type="term" value="F:oxidoreductase activity, acting on single donors with incorporation of molecular oxygen, incorporation of two atoms of oxygen"/>
    <property type="evidence" value="ECO:0007669"/>
    <property type="project" value="InterPro"/>
</dbReference>
<gene>
    <name evidence="16" type="ORF">C5167_018194</name>
</gene>
<dbReference type="Gramene" id="RZC49773">
    <property type="protein sequence ID" value="RZC49773"/>
    <property type="gene ID" value="C5167_018194"/>
</dbReference>
<reference evidence="16 17" key="1">
    <citation type="journal article" date="2018" name="Science">
        <title>The opium poppy genome and morphinan production.</title>
        <authorList>
            <person name="Guo L."/>
            <person name="Winzer T."/>
            <person name="Yang X."/>
            <person name="Li Y."/>
            <person name="Ning Z."/>
            <person name="He Z."/>
            <person name="Teodor R."/>
            <person name="Lu Y."/>
            <person name="Bowser T.A."/>
            <person name="Graham I.A."/>
            <person name="Ye K."/>
        </authorList>
    </citation>
    <scope>NUCLEOTIDE SEQUENCE [LARGE SCALE GENOMIC DNA]</scope>
    <source>
        <strain evidence="17">cv. HN1</strain>
        <tissue evidence="16">Leaves</tissue>
    </source>
</reference>
<dbReference type="SUPFAM" id="SSF48484">
    <property type="entry name" value="Lipoxigenase"/>
    <property type="match status" value="1"/>
</dbReference>
<dbReference type="Gene3D" id="4.10.375.10">
    <property type="entry name" value="Lipoxygenase-1, Domain 2"/>
    <property type="match status" value="1"/>
</dbReference>
<evidence type="ECO:0000256" key="7">
    <source>
        <dbReference type="ARBA" id="ARBA00022964"/>
    </source>
</evidence>
<dbReference type="InterPro" id="IPR027433">
    <property type="entry name" value="Lipoxygenase_dom_3"/>
</dbReference>
<dbReference type="PANTHER" id="PTHR11771">
    <property type="entry name" value="LIPOXYGENASE"/>
    <property type="match status" value="1"/>
</dbReference>
<dbReference type="GO" id="GO:0031408">
    <property type="term" value="P:oxylipin biosynthetic process"/>
    <property type="evidence" value="ECO:0007669"/>
    <property type="project" value="UniProtKB-UniRule"/>
</dbReference>
<dbReference type="PROSITE" id="PS00081">
    <property type="entry name" value="LIPOXYGENASE_2"/>
    <property type="match status" value="1"/>
</dbReference>
<name>A0A4Y7ILK1_PAPSO</name>
<dbReference type="Gene3D" id="3.10.450.60">
    <property type="match status" value="1"/>
</dbReference>
<keyword evidence="5 13" id="KW-0925">Oxylipin biosynthesis</keyword>
<dbReference type="OrthoDB" id="407298at2759"/>
<dbReference type="UniPathway" id="UPA00382"/>
<dbReference type="Gene3D" id="1.20.245.10">
    <property type="entry name" value="Lipoxygenase-1, Domain 5"/>
    <property type="match status" value="1"/>
</dbReference>
<sequence length="854" mass="97166">MSCFGAKDDKDEKVIKIKGKVALMKRNLLDFNDFGASMLDRAHELFGCKVCLQLISSDVGDPENEMRGKVGKEAYLENWSCRISPITAETVEFDVTFEWDESFGHPGAFFIKNNHHGEFFLKTLILEDVPGSGPAHFVCNSWVYPTKCYKYTRIFFVNQSYLTSSTPGSLRKYREDELKNLRGDGTGELQTWDRVYDYATYNDLGLNRPVLGGSKEYPYPRRVRTGRKPNPKDSTHETRLCILNIDIYCPRDEKFSRLKFSDFLAVSIKSLGQILLPEITGVCSKTCNEFDSFEDVLQIYNGWEKERIDPNSLKSSGGFELLKEFFRSDGELPLKYPKADVIQHDEFAWRSDEEFAREMLAGLNPVAITLLKEFPPTSKLDPAVYGDHTSSITKEHIEPNMNGLTVTEALETHKLFILDHNDETIPYLKRINGETSTKCYGTRTILLLQEDGTLKPLAIELSLVHPDGEIHGAVNKVVTPTEAGVEGSIWQLAKAFAAVNDSSCHQLISHWLMTHAAIEPFIIATNRQLSALHPIYKLLQPHFRDTMNINGIARELLISEGGYVERIVFPAKYSMEFSSLAYKEWVFTDNSHPEELIKRGIAVRDPSKPHGVRLLIEDYPYAVDGLEIWSAIDNWVREYCSIYYPTDESVQSDTELQSWWEEVRTEGHGDLKDATWWPKMQTIGELTQSCSTIIWIASAFHAAMNFGQYPYAGYHPNRPTMSRRFMPEPGTPEYEELEKTPDVVYLKTITSRFSSLLGISLVEILSRHSADEIYLGQRECPDYWTKDAAALEAFKKFGQKLIEVEDKIMTMNNDEKLKNRTGPVKVPYTLLCPYNLPSFPMGLTGRGIPNSVSI</sequence>
<organism evidence="16 17">
    <name type="scientific">Papaver somniferum</name>
    <name type="common">Opium poppy</name>
    <dbReference type="NCBI Taxonomy" id="3469"/>
    <lineage>
        <taxon>Eukaryota</taxon>
        <taxon>Viridiplantae</taxon>
        <taxon>Streptophyta</taxon>
        <taxon>Embryophyta</taxon>
        <taxon>Tracheophyta</taxon>
        <taxon>Spermatophyta</taxon>
        <taxon>Magnoliopsida</taxon>
        <taxon>Ranunculales</taxon>
        <taxon>Papaveraceae</taxon>
        <taxon>Papaveroideae</taxon>
        <taxon>Papaver</taxon>
    </lineage>
</organism>
<dbReference type="PRINTS" id="PR00087">
    <property type="entry name" value="LIPOXYGENASE"/>
</dbReference>
<dbReference type="InterPro" id="IPR000907">
    <property type="entry name" value="LipOase"/>
</dbReference>
<dbReference type="PROSITE" id="PS51393">
    <property type="entry name" value="LIPOXYGENASE_3"/>
    <property type="match status" value="1"/>
</dbReference>
<evidence type="ECO:0000313" key="17">
    <source>
        <dbReference type="Proteomes" id="UP000316621"/>
    </source>
</evidence>
<dbReference type="GO" id="GO:0046872">
    <property type="term" value="F:metal ion binding"/>
    <property type="evidence" value="ECO:0007669"/>
    <property type="project" value="UniProtKB-UniRule"/>
</dbReference>
<evidence type="ECO:0000256" key="12">
    <source>
        <dbReference type="PROSITE-ProRule" id="PRU00152"/>
    </source>
</evidence>
<dbReference type="InterPro" id="IPR013819">
    <property type="entry name" value="LipOase_C"/>
</dbReference>
<dbReference type="InterPro" id="IPR001024">
    <property type="entry name" value="PLAT/LH2_dom"/>
</dbReference>
<dbReference type="Pfam" id="PF00305">
    <property type="entry name" value="Lipoxygenase"/>
    <property type="match status" value="1"/>
</dbReference>
<evidence type="ECO:0000256" key="3">
    <source>
        <dbReference type="ARBA" id="ARBA00022516"/>
    </source>
</evidence>
<dbReference type="CDD" id="cd01751">
    <property type="entry name" value="PLAT_LH2"/>
    <property type="match status" value="1"/>
</dbReference>